<name>A0A0N4TGR7_BRUPA</name>
<dbReference type="Gene3D" id="3.30.830.10">
    <property type="entry name" value="Metalloenzyme, LuxS/M16 peptidase-like"/>
    <property type="match status" value="1"/>
</dbReference>
<protein>
    <submittedName>
        <fullName evidence="4">Peptidase_M16 domain-containing protein</fullName>
    </submittedName>
</protein>
<proteinExistence type="predicted"/>
<evidence type="ECO:0000259" key="1">
    <source>
        <dbReference type="Pfam" id="PF00675"/>
    </source>
</evidence>
<accession>A0A0N4TGR7</accession>
<dbReference type="STRING" id="6280.A0A0N4TGR7"/>
<dbReference type="EMBL" id="UZAD01008237">
    <property type="protein sequence ID" value="VDN88553.1"/>
    <property type="molecule type" value="Genomic_DNA"/>
</dbReference>
<evidence type="ECO:0000313" key="4">
    <source>
        <dbReference type="WBParaSite" id="BPAG_0000740501-mRNA-1"/>
    </source>
</evidence>
<reference evidence="4" key="1">
    <citation type="submission" date="2017-02" db="UniProtKB">
        <authorList>
            <consortium name="WormBaseParasite"/>
        </authorList>
    </citation>
    <scope>IDENTIFICATION</scope>
</reference>
<organism evidence="4">
    <name type="scientific">Brugia pahangi</name>
    <name type="common">Filarial nematode worm</name>
    <dbReference type="NCBI Taxonomy" id="6280"/>
    <lineage>
        <taxon>Eukaryota</taxon>
        <taxon>Metazoa</taxon>
        <taxon>Ecdysozoa</taxon>
        <taxon>Nematoda</taxon>
        <taxon>Chromadorea</taxon>
        <taxon>Rhabditida</taxon>
        <taxon>Spirurina</taxon>
        <taxon>Spiruromorpha</taxon>
        <taxon>Filarioidea</taxon>
        <taxon>Onchocercidae</taxon>
        <taxon>Brugia</taxon>
    </lineage>
</organism>
<evidence type="ECO:0000313" key="2">
    <source>
        <dbReference type="EMBL" id="VDN88553.1"/>
    </source>
</evidence>
<dbReference type="InterPro" id="IPR011765">
    <property type="entry name" value="Pept_M16_N"/>
</dbReference>
<dbReference type="PANTHER" id="PTHR43016:SF16">
    <property type="entry name" value="METALLOPROTEASE, PUTATIVE (AFU_ORTHOLOGUE AFUA_4G07610)-RELATED"/>
    <property type="match status" value="1"/>
</dbReference>
<dbReference type="GO" id="GO:0046872">
    <property type="term" value="F:metal ion binding"/>
    <property type="evidence" value="ECO:0007669"/>
    <property type="project" value="InterPro"/>
</dbReference>
<sequence>VPNFELLLLKHRDRLLKALYHLSALKCLKCLVTEALDNNGLPHTLEHLIFMGSKKYPYKGVLDLIANRCMASGTNAFTAQDHTAYELTTVSNLLSY</sequence>
<dbReference type="InterPro" id="IPR011249">
    <property type="entry name" value="Metalloenz_LuxS/M16"/>
</dbReference>
<dbReference type="Proteomes" id="UP000278627">
    <property type="component" value="Unassembled WGS sequence"/>
</dbReference>
<reference evidence="2 3" key="2">
    <citation type="submission" date="2018-11" db="EMBL/GenBank/DDBJ databases">
        <authorList>
            <consortium name="Pathogen Informatics"/>
        </authorList>
    </citation>
    <scope>NUCLEOTIDE SEQUENCE [LARGE SCALE GENOMIC DNA]</scope>
</reference>
<dbReference type="SUPFAM" id="SSF63411">
    <property type="entry name" value="LuxS/MPP-like metallohydrolase"/>
    <property type="match status" value="1"/>
</dbReference>
<dbReference type="AlphaFoldDB" id="A0A0N4TGR7"/>
<evidence type="ECO:0000313" key="3">
    <source>
        <dbReference type="Proteomes" id="UP000278627"/>
    </source>
</evidence>
<feature type="domain" description="Peptidase M16 N-terminal" evidence="1">
    <location>
        <begin position="34"/>
        <end position="91"/>
    </location>
</feature>
<dbReference type="Pfam" id="PF00675">
    <property type="entry name" value="Peptidase_M16"/>
    <property type="match status" value="1"/>
</dbReference>
<dbReference type="PANTHER" id="PTHR43016">
    <property type="entry name" value="PRESEQUENCE PROTEASE"/>
    <property type="match status" value="1"/>
</dbReference>
<keyword evidence="3" id="KW-1185">Reference proteome</keyword>
<dbReference type="WBParaSite" id="BPAG_0000740501-mRNA-1">
    <property type="protein sequence ID" value="BPAG_0000740501-mRNA-1"/>
    <property type="gene ID" value="BPAG_0000740501"/>
</dbReference>
<gene>
    <name evidence="2" type="ORF">BPAG_LOCUS7367</name>
</gene>